<dbReference type="OrthoDB" id="4950963at2"/>
<protein>
    <submittedName>
        <fullName evidence="1">Uncharacterized protein</fullName>
    </submittedName>
</protein>
<keyword evidence="2" id="KW-1185">Reference proteome</keyword>
<reference evidence="1 2" key="1">
    <citation type="journal article" date="2006" name="PLoS Genet.">
        <title>Secrets of soil survival revealed by the genome sequence of Arthrobacter aurescens TC1.</title>
        <authorList>
            <person name="Mongodin E.F."/>
            <person name="Shapir N."/>
            <person name="Daugherty S.C."/>
            <person name="DeBoy R.T."/>
            <person name="Emerson J.B."/>
            <person name="Shvartzbeyn A."/>
            <person name="Radune D."/>
            <person name="Vamathevan J."/>
            <person name="Riggs F."/>
            <person name="Grinberg V."/>
            <person name="Khouri H."/>
            <person name="Wackett L.P."/>
            <person name="Nelson K.E."/>
            <person name="Sadowsky M.J."/>
        </authorList>
    </citation>
    <scope>NUCLEOTIDE SEQUENCE [LARGE SCALE GENOMIC DNA]</scope>
    <source>
        <strain evidence="1 2">TC1</strain>
    </source>
</reference>
<evidence type="ECO:0000313" key="2">
    <source>
        <dbReference type="Proteomes" id="UP000000637"/>
    </source>
</evidence>
<organism evidence="1 2">
    <name type="scientific">Paenarthrobacter aurescens (strain TC1)</name>
    <dbReference type="NCBI Taxonomy" id="290340"/>
    <lineage>
        <taxon>Bacteria</taxon>
        <taxon>Bacillati</taxon>
        <taxon>Actinomycetota</taxon>
        <taxon>Actinomycetes</taxon>
        <taxon>Micrococcales</taxon>
        <taxon>Micrococcaceae</taxon>
        <taxon>Paenarthrobacter</taxon>
    </lineage>
</organism>
<sequence>MTGPLNSADAAPDPPRKFAGERFRDAGLSLNGLWAYYYGIGGNADEFDLDGYLNGLTTLDQAQMALVDTALEELGNESPGRSASW</sequence>
<gene>
    <name evidence="1" type="ordered locus">AAur_0209</name>
</gene>
<accession>A1R1B8</accession>
<evidence type="ECO:0000313" key="1">
    <source>
        <dbReference type="EMBL" id="ABM07352.1"/>
    </source>
</evidence>
<proteinExistence type="predicted"/>
<dbReference type="HOGENOM" id="CLU_2505583_0_0_11"/>
<dbReference type="Proteomes" id="UP000000637">
    <property type="component" value="Chromosome"/>
</dbReference>
<dbReference type="EMBL" id="CP000474">
    <property type="protein sequence ID" value="ABM07352.1"/>
    <property type="molecule type" value="Genomic_DNA"/>
</dbReference>
<dbReference type="RefSeq" id="WP_011772978.1">
    <property type="nucleotide sequence ID" value="NC_008711.1"/>
</dbReference>
<name>A1R1B8_PAEAT</name>
<dbReference type="STRING" id="290340.AAur_0209"/>
<dbReference type="KEGG" id="aau:AAur_0209"/>
<dbReference type="AlphaFoldDB" id="A1R1B8"/>